<dbReference type="SUPFAM" id="SSF69118">
    <property type="entry name" value="AhpD-like"/>
    <property type="match status" value="2"/>
</dbReference>
<gene>
    <name evidence="2" type="ORF">ACFQGD_27275</name>
</gene>
<accession>A0ABW2C6B0</accession>
<sequence>MISALLRVALRRAPSRVRHVEPVARDMATGLVADVYAQVERDFGLLAPPISLHSPSPEVMAASWLLLRETLLVDGAVDRGWKEAVAAAVSEANSCPYCVEVHGATARGLGRNGDHDLASLFAGDISSDHSAELIGVAATFEYLNRMVNVFLPASPLPPGASPAVSARANRVLGRLLLPRRAVLPQQSAITESPPSWAATGHVGAAFTRARTAFDAAGERSVPAPVREVVTAVLADWNGEPPGLSRSWVDRPVSALNEKQRPAARLALLTAMASYQVDDTVIGELRHQGTDDAELIDMTAWASFVAASCRAEQFQRLFGGNTRR</sequence>
<evidence type="ECO:0000259" key="1">
    <source>
        <dbReference type="Pfam" id="PF02627"/>
    </source>
</evidence>
<evidence type="ECO:0000313" key="3">
    <source>
        <dbReference type="Proteomes" id="UP001596337"/>
    </source>
</evidence>
<dbReference type="InterPro" id="IPR004675">
    <property type="entry name" value="AhpD_core"/>
</dbReference>
<dbReference type="Pfam" id="PF02627">
    <property type="entry name" value="CMD"/>
    <property type="match status" value="1"/>
</dbReference>
<comment type="caution">
    <text evidence="2">The sequence shown here is derived from an EMBL/GenBank/DDBJ whole genome shotgun (WGS) entry which is preliminary data.</text>
</comment>
<dbReference type="Gene3D" id="1.20.1290.10">
    <property type="entry name" value="AhpD-like"/>
    <property type="match status" value="2"/>
</dbReference>
<dbReference type="Proteomes" id="UP001596337">
    <property type="component" value="Unassembled WGS sequence"/>
</dbReference>
<dbReference type="InterPro" id="IPR029032">
    <property type="entry name" value="AhpD-like"/>
</dbReference>
<organism evidence="2 3">
    <name type="scientific">Haloechinothrix salitolerans</name>
    <dbReference type="NCBI Taxonomy" id="926830"/>
    <lineage>
        <taxon>Bacteria</taxon>
        <taxon>Bacillati</taxon>
        <taxon>Actinomycetota</taxon>
        <taxon>Actinomycetes</taxon>
        <taxon>Pseudonocardiales</taxon>
        <taxon>Pseudonocardiaceae</taxon>
        <taxon>Haloechinothrix</taxon>
    </lineage>
</organism>
<reference evidence="3" key="1">
    <citation type="journal article" date="2019" name="Int. J. Syst. Evol. Microbiol.">
        <title>The Global Catalogue of Microorganisms (GCM) 10K type strain sequencing project: providing services to taxonomists for standard genome sequencing and annotation.</title>
        <authorList>
            <consortium name="The Broad Institute Genomics Platform"/>
            <consortium name="The Broad Institute Genome Sequencing Center for Infectious Disease"/>
            <person name="Wu L."/>
            <person name="Ma J."/>
        </authorList>
    </citation>
    <scope>NUCLEOTIDE SEQUENCE [LARGE SCALE GENOMIC DNA]</scope>
    <source>
        <strain evidence="3">KCTC 32255</strain>
    </source>
</reference>
<dbReference type="NCBIfam" id="TIGR00778">
    <property type="entry name" value="ahpD_dom"/>
    <property type="match status" value="1"/>
</dbReference>
<name>A0ABW2C6B0_9PSEU</name>
<proteinExistence type="predicted"/>
<protein>
    <submittedName>
        <fullName evidence="2">Carboxymuconolactone decarboxylase family protein</fullName>
    </submittedName>
</protein>
<evidence type="ECO:0000313" key="2">
    <source>
        <dbReference type="EMBL" id="MFC6870837.1"/>
    </source>
</evidence>
<dbReference type="PANTHER" id="PTHR35446:SF2">
    <property type="entry name" value="CARBOXYMUCONOLACTONE DECARBOXYLASE-LIKE DOMAIN-CONTAINING PROTEIN"/>
    <property type="match status" value="1"/>
</dbReference>
<dbReference type="PANTHER" id="PTHR35446">
    <property type="entry name" value="SI:CH211-175M2.5"/>
    <property type="match status" value="1"/>
</dbReference>
<keyword evidence="3" id="KW-1185">Reference proteome</keyword>
<dbReference type="RefSeq" id="WP_345393794.1">
    <property type="nucleotide sequence ID" value="NZ_BAABLA010000020.1"/>
</dbReference>
<dbReference type="InterPro" id="IPR003779">
    <property type="entry name" value="CMD-like"/>
</dbReference>
<feature type="domain" description="Carboxymuconolactone decarboxylase-like" evidence="1">
    <location>
        <begin position="61"/>
        <end position="110"/>
    </location>
</feature>
<dbReference type="EMBL" id="JBHSXX010000001">
    <property type="protein sequence ID" value="MFC6870837.1"/>
    <property type="molecule type" value="Genomic_DNA"/>
</dbReference>